<organism evidence="4 5">
    <name type="scientific">Paenibacillus rhizosphaerae</name>
    <dbReference type="NCBI Taxonomy" id="297318"/>
    <lineage>
        <taxon>Bacteria</taxon>
        <taxon>Bacillati</taxon>
        <taxon>Bacillota</taxon>
        <taxon>Bacilli</taxon>
        <taxon>Bacillales</taxon>
        <taxon>Paenibacillaceae</taxon>
        <taxon>Paenibacillus</taxon>
    </lineage>
</organism>
<dbReference type="Proteomes" id="UP000187172">
    <property type="component" value="Unassembled WGS sequence"/>
</dbReference>
<dbReference type="AlphaFoldDB" id="A0A1R1F0W8"/>
<dbReference type="InterPro" id="IPR004995">
    <property type="entry name" value="Spore_Ger"/>
</dbReference>
<comment type="similarity">
    <text evidence="1">Belongs to the GerABKA family.</text>
</comment>
<dbReference type="InterPro" id="IPR050768">
    <property type="entry name" value="UPF0353/GerABKA_families"/>
</dbReference>
<dbReference type="PANTHER" id="PTHR22550:SF5">
    <property type="entry name" value="LEUCINE ZIPPER PROTEIN 4"/>
    <property type="match status" value="1"/>
</dbReference>
<accession>A0A1R1F0W8</accession>
<proteinExistence type="inferred from homology"/>
<feature type="transmembrane region" description="Helical" evidence="3">
    <location>
        <begin position="290"/>
        <end position="309"/>
    </location>
</feature>
<dbReference type="GO" id="GO:0009847">
    <property type="term" value="P:spore germination"/>
    <property type="evidence" value="ECO:0007669"/>
    <property type="project" value="InterPro"/>
</dbReference>
<keyword evidence="3" id="KW-0812">Transmembrane</keyword>
<dbReference type="Pfam" id="PF03323">
    <property type="entry name" value="GerA"/>
    <property type="match status" value="1"/>
</dbReference>
<keyword evidence="3" id="KW-1133">Transmembrane helix</keyword>
<dbReference type="GO" id="GO:0016020">
    <property type="term" value="C:membrane"/>
    <property type="evidence" value="ECO:0007669"/>
    <property type="project" value="InterPro"/>
</dbReference>
<dbReference type="EMBL" id="MRTP01000001">
    <property type="protein sequence ID" value="OMF57727.1"/>
    <property type="molecule type" value="Genomic_DNA"/>
</dbReference>
<evidence type="ECO:0000256" key="3">
    <source>
        <dbReference type="SAM" id="Phobius"/>
    </source>
</evidence>
<feature type="transmembrane region" description="Helical" evidence="3">
    <location>
        <begin position="415"/>
        <end position="439"/>
    </location>
</feature>
<feature type="transmembrane region" description="Helical" evidence="3">
    <location>
        <begin position="248"/>
        <end position="269"/>
    </location>
</feature>
<keyword evidence="5" id="KW-1185">Reference proteome</keyword>
<reference evidence="4 5" key="1">
    <citation type="submission" date="2016-11" db="EMBL/GenBank/DDBJ databases">
        <title>Paenibacillus species isolates.</title>
        <authorList>
            <person name="Beno S.M."/>
        </authorList>
    </citation>
    <scope>NUCLEOTIDE SEQUENCE [LARGE SCALE GENOMIC DNA]</scope>
    <source>
        <strain evidence="4 5">FSL R5-0378</strain>
    </source>
</reference>
<name>A0A1R1F0W8_9BACL</name>
<sequence length="500" mass="55774">MQTNEDVIFSARLQENISHLKERYADCFDVVFHDFSCGQTPAVIVYFMGLTDSDMINRYILEPTLKQLSEDGGNTLEDFCKCLPVSSYTLIQTMEQAVIEIGDGNVVLLMDGEERAISLYLAKWEQRSITEPEAESVVRGPREGFIETLMVNVSMIRRKLKSPDLKMKSIRIGRFSQTEVVVAFVSGIIESSLVTEIESRLSRINIDGILESGMIEELIEDNPYSPFPQLQTTERPDVVAANLLEGRAAILVEGTPIALIAPATIFTFLQSPEDHYQRYYIGTAIRWLRYFFAFIALIGPSFYVAIVTYHQEMIPTTLLLNMTKSREQIPFPALVEALLMEITFEALREAGVRLPKQIGAAVSIVGALVIGQAAIAAGLVSSPMVMVVALTGIASFLIPHFAFGITVRLLRFPMMLLAGFLGFFGLMMGITLILTHLFALRSFGVPYVSLSTATNLSQLKDILVRVPTWKMNTRPRIGVWNRYRQGANQRPGPGRGGRRK</sequence>
<comment type="caution">
    <text evidence="4">The sequence shown here is derived from an EMBL/GenBank/DDBJ whole genome shotgun (WGS) entry which is preliminary data.</text>
</comment>
<dbReference type="RefSeq" id="WP_076166011.1">
    <property type="nucleotide sequence ID" value="NZ_MRTP01000001.1"/>
</dbReference>
<evidence type="ECO:0000256" key="2">
    <source>
        <dbReference type="ARBA" id="ARBA00023136"/>
    </source>
</evidence>
<feature type="transmembrane region" description="Helical" evidence="3">
    <location>
        <begin position="359"/>
        <end position="379"/>
    </location>
</feature>
<dbReference type="STRING" id="297318.BK138_03810"/>
<evidence type="ECO:0000313" key="5">
    <source>
        <dbReference type="Proteomes" id="UP000187172"/>
    </source>
</evidence>
<dbReference type="PANTHER" id="PTHR22550">
    <property type="entry name" value="SPORE GERMINATION PROTEIN"/>
    <property type="match status" value="1"/>
</dbReference>
<dbReference type="PIRSF" id="PIRSF005690">
    <property type="entry name" value="GerBA"/>
    <property type="match status" value="1"/>
</dbReference>
<gene>
    <name evidence="4" type="ORF">BK138_03810</name>
</gene>
<evidence type="ECO:0008006" key="6">
    <source>
        <dbReference type="Google" id="ProtNLM"/>
    </source>
</evidence>
<protein>
    <recommendedName>
        <fullName evidence="6">Spore germination protein</fullName>
    </recommendedName>
</protein>
<evidence type="ECO:0000256" key="1">
    <source>
        <dbReference type="ARBA" id="ARBA00005278"/>
    </source>
</evidence>
<evidence type="ECO:0000313" key="4">
    <source>
        <dbReference type="EMBL" id="OMF57727.1"/>
    </source>
</evidence>
<keyword evidence="2 3" id="KW-0472">Membrane</keyword>
<feature type="transmembrane region" description="Helical" evidence="3">
    <location>
        <begin position="385"/>
        <end position="403"/>
    </location>
</feature>